<dbReference type="InterPro" id="IPR038732">
    <property type="entry name" value="HpyO/CreE_NAD-binding"/>
</dbReference>
<gene>
    <name evidence="2" type="ORF">FK530_17650</name>
</gene>
<organism evidence="2 3">
    <name type="scientific">Tsukamurella conjunctivitidis</name>
    <dbReference type="NCBI Taxonomy" id="2592068"/>
    <lineage>
        <taxon>Bacteria</taxon>
        <taxon>Bacillati</taxon>
        <taxon>Actinomycetota</taxon>
        <taxon>Actinomycetes</taxon>
        <taxon>Mycobacteriales</taxon>
        <taxon>Tsukamurellaceae</taxon>
        <taxon>Tsukamurella</taxon>
    </lineage>
</organism>
<dbReference type="SUPFAM" id="SSF51905">
    <property type="entry name" value="FAD/NAD(P)-binding domain"/>
    <property type="match status" value="2"/>
</dbReference>
<keyword evidence="3" id="KW-1185">Reference proteome</keyword>
<proteinExistence type="predicted"/>
<name>A0A5C5RZY2_9ACTN</name>
<sequence>MSVVSTLVRCEISRVARARRLRDDRYAQVTNRGESVVVSVGIVGGGAAAVSLLRQLPVSDDLSVSVYADRVIGPGRAYAEESDSALLNRQAFAMSISAEEPDEFVQWCRTEHPELLLDGGHSFVPRWAYGRYLRQCTQARALDFGDSLTRITGRVTDAAREGDVWRLVVHRPGLPPETYRHDIVVLALGSSPPADPYRLEGTEHYTQDPYPVDDWLPTVLAGETAAVIGTGLSAIDVALAVRSRNWTGRLLMASRQGILPDVRSDLEPLDFDPDVGALIRRVQLRHGGLEWEDVVNIVDYLAVGEGLRRSEVRAAFRAIAEPAGPRLAGFSGRPASIAPEVQRLVICVAQYYANDLWSAMTRSARSAMVASVHAPFQALANPLPARSAQVLGAMVVDGSLTVRHGVRDVAPSDSGLVVSSADGDEAVEHVVNATRTPAGAPSGAAASLVSSLVYAGTARRNPYGGLRINVNDNSIVGRDGASVPGLYALGEIASGDLYYISSIAKIRRRARAVARSIAERVTPAAHEPVRVVAGG</sequence>
<evidence type="ECO:0000259" key="1">
    <source>
        <dbReference type="Pfam" id="PF13454"/>
    </source>
</evidence>
<dbReference type="PANTHER" id="PTHR40254:SF1">
    <property type="entry name" value="BLR0577 PROTEIN"/>
    <property type="match status" value="1"/>
</dbReference>
<protein>
    <recommendedName>
        <fullName evidence="1">FAD-dependent urate hydroxylase HpyO/Asp monooxygenase CreE-like FAD/NAD(P)-binding domain-containing protein</fullName>
    </recommendedName>
</protein>
<dbReference type="EMBL" id="VIGX01000012">
    <property type="protein sequence ID" value="TWS27561.1"/>
    <property type="molecule type" value="Genomic_DNA"/>
</dbReference>
<accession>A0A5C5RZY2</accession>
<dbReference type="Proteomes" id="UP000319375">
    <property type="component" value="Unassembled WGS sequence"/>
</dbReference>
<dbReference type="Pfam" id="PF13454">
    <property type="entry name" value="NAD_binding_9"/>
    <property type="match status" value="1"/>
</dbReference>
<dbReference type="InterPro" id="IPR052189">
    <property type="entry name" value="L-asp_N-monooxygenase_NS-form"/>
</dbReference>
<feature type="domain" description="FAD-dependent urate hydroxylase HpyO/Asp monooxygenase CreE-like FAD/NAD(P)-binding" evidence="1">
    <location>
        <begin position="42"/>
        <end position="190"/>
    </location>
</feature>
<evidence type="ECO:0000313" key="2">
    <source>
        <dbReference type="EMBL" id="TWS27561.1"/>
    </source>
</evidence>
<dbReference type="AlphaFoldDB" id="A0A5C5RZY2"/>
<evidence type="ECO:0000313" key="3">
    <source>
        <dbReference type="Proteomes" id="UP000319375"/>
    </source>
</evidence>
<dbReference type="InterPro" id="IPR036188">
    <property type="entry name" value="FAD/NAD-bd_sf"/>
</dbReference>
<comment type="caution">
    <text evidence="2">The sequence shown here is derived from an EMBL/GenBank/DDBJ whole genome shotgun (WGS) entry which is preliminary data.</text>
</comment>
<dbReference type="PANTHER" id="PTHR40254">
    <property type="entry name" value="BLR0577 PROTEIN"/>
    <property type="match status" value="1"/>
</dbReference>
<dbReference type="Gene3D" id="3.50.50.60">
    <property type="entry name" value="FAD/NAD(P)-binding domain"/>
    <property type="match status" value="1"/>
</dbReference>
<reference evidence="2 3" key="1">
    <citation type="submission" date="2019-06" db="EMBL/GenBank/DDBJ databases">
        <title>Tsukamurella conjunctivitidis sp. nov., Tsukamurella assacharolytica sp. nov. and Tsukamurella sputae sp. nov. isolated from patients with conjunctivitis, bacteraemia (lymphoma) and respiratory infection (sputum) in Hong Kong.</title>
        <authorList>
            <person name="Teng J.L.L."/>
            <person name="Lee H.H."/>
            <person name="Fong J.Y.H."/>
            <person name="Fok K.M.N."/>
            <person name="Lau S.K.P."/>
            <person name="Woo P.C.Y."/>
        </authorList>
    </citation>
    <scope>NUCLEOTIDE SEQUENCE [LARGE SCALE GENOMIC DNA]</scope>
    <source>
        <strain evidence="2 3">HKU72</strain>
    </source>
</reference>